<evidence type="ECO:0000256" key="2">
    <source>
        <dbReference type="ARBA" id="ARBA00023015"/>
    </source>
</evidence>
<reference evidence="8" key="1">
    <citation type="submission" date="2020-09" db="EMBL/GenBank/DDBJ databases">
        <authorList>
            <person name="Kim M.K."/>
        </authorList>
    </citation>
    <scope>NUCLEOTIDE SEQUENCE</scope>
    <source>
        <strain evidence="8">BT704</strain>
    </source>
</reference>
<evidence type="ECO:0000256" key="5">
    <source>
        <dbReference type="SAM" id="MobiDB-lite"/>
    </source>
</evidence>
<dbReference type="InterPro" id="IPR014327">
    <property type="entry name" value="RNA_pol_sigma70_bacteroid"/>
</dbReference>
<dbReference type="SUPFAM" id="SSF88946">
    <property type="entry name" value="Sigma2 domain of RNA polymerase sigma factors"/>
    <property type="match status" value="1"/>
</dbReference>
<dbReference type="GO" id="GO:0003677">
    <property type="term" value="F:DNA binding"/>
    <property type="evidence" value="ECO:0007669"/>
    <property type="project" value="InterPro"/>
</dbReference>
<evidence type="ECO:0000259" key="6">
    <source>
        <dbReference type="Pfam" id="PF04542"/>
    </source>
</evidence>
<dbReference type="GO" id="GO:0016987">
    <property type="term" value="F:sigma factor activity"/>
    <property type="evidence" value="ECO:0007669"/>
    <property type="project" value="UniProtKB-KW"/>
</dbReference>
<dbReference type="InterPro" id="IPR007627">
    <property type="entry name" value="RNA_pol_sigma70_r2"/>
</dbReference>
<dbReference type="Pfam" id="PF04542">
    <property type="entry name" value="Sigma70_r2"/>
    <property type="match status" value="1"/>
</dbReference>
<dbReference type="NCBIfam" id="TIGR02937">
    <property type="entry name" value="sigma70-ECF"/>
    <property type="match status" value="1"/>
</dbReference>
<proteinExistence type="inferred from homology"/>
<accession>A0A927GFA8</accession>
<evidence type="ECO:0000256" key="3">
    <source>
        <dbReference type="ARBA" id="ARBA00023082"/>
    </source>
</evidence>
<keyword evidence="3" id="KW-0731">Sigma factor</keyword>
<evidence type="ECO:0000256" key="4">
    <source>
        <dbReference type="ARBA" id="ARBA00023163"/>
    </source>
</evidence>
<dbReference type="Proteomes" id="UP000653797">
    <property type="component" value="Unassembled WGS sequence"/>
</dbReference>
<dbReference type="GO" id="GO:0006352">
    <property type="term" value="P:DNA-templated transcription initiation"/>
    <property type="evidence" value="ECO:0007669"/>
    <property type="project" value="InterPro"/>
</dbReference>
<organism evidence="8 9">
    <name type="scientific">Spirosoma validum</name>
    <dbReference type="NCBI Taxonomy" id="2771355"/>
    <lineage>
        <taxon>Bacteria</taxon>
        <taxon>Pseudomonadati</taxon>
        <taxon>Bacteroidota</taxon>
        <taxon>Cytophagia</taxon>
        <taxon>Cytophagales</taxon>
        <taxon>Cytophagaceae</taxon>
        <taxon>Spirosoma</taxon>
    </lineage>
</organism>
<evidence type="ECO:0000259" key="7">
    <source>
        <dbReference type="Pfam" id="PF08281"/>
    </source>
</evidence>
<sequence>MSQLQPLYPDQRGKPIKVTDPDHSESRVVDSELFIRQAFDRSVREGYELLFRRYYRPLCNHAVRFVQSKEQAEDLVSEVFSNFWKGQLHLHITTSIRAYLFRALRNRIYNHLRDEFAHQRPTEDFLMDIAETEDPQQILQYTELYHRVQTVVSGLPPQCQRVFLLSRFESKKHKEIADELSISVKAVEMHITKALSLLRTALFSIWLVFLLGDLIR</sequence>
<gene>
    <name evidence="8" type="ORF">IC230_21160</name>
</gene>
<dbReference type="PANTHER" id="PTHR43133">
    <property type="entry name" value="RNA POLYMERASE ECF-TYPE SIGMA FACTO"/>
    <property type="match status" value="1"/>
</dbReference>
<dbReference type="SUPFAM" id="SSF88659">
    <property type="entry name" value="Sigma3 and sigma4 domains of RNA polymerase sigma factors"/>
    <property type="match status" value="1"/>
</dbReference>
<evidence type="ECO:0000313" key="9">
    <source>
        <dbReference type="Proteomes" id="UP000653797"/>
    </source>
</evidence>
<dbReference type="InterPro" id="IPR036388">
    <property type="entry name" value="WH-like_DNA-bd_sf"/>
</dbReference>
<dbReference type="EMBL" id="JACXAA010000008">
    <property type="protein sequence ID" value="MBD2755425.1"/>
    <property type="molecule type" value="Genomic_DNA"/>
</dbReference>
<dbReference type="RefSeq" id="WP_191041048.1">
    <property type="nucleotide sequence ID" value="NZ_JACXAA010000008.1"/>
</dbReference>
<dbReference type="Gene3D" id="1.10.1740.10">
    <property type="match status" value="1"/>
</dbReference>
<dbReference type="InterPro" id="IPR013249">
    <property type="entry name" value="RNA_pol_sigma70_r4_t2"/>
</dbReference>
<dbReference type="PANTHER" id="PTHR43133:SF46">
    <property type="entry name" value="RNA POLYMERASE SIGMA-70 FACTOR ECF SUBFAMILY"/>
    <property type="match status" value="1"/>
</dbReference>
<dbReference type="Pfam" id="PF08281">
    <property type="entry name" value="Sigma70_r4_2"/>
    <property type="match status" value="1"/>
</dbReference>
<feature type="region of interest" description="Disordered" evidence="5">
    <location>
        <begin position="1"/>
        <end position="23"/>
    </location>
</feature>
<feature type="compositionally biased region" description="Basic and acidic residues" evidence="5">
    <location>
        <begin position="11"/>
        <end position="23"/>
    </location>
</feature>
<evidence type="ECO:0000256" key="1">
    <source>
        <dbReference type="ARBA" id="ARBA00010641"/>
    </source>
</evidence>
<feature type="domain" description="RNA polymerase sigma-70 region 2" evidence="6">
    <location>
        <begin position="50"/>
        <end position="115"/>
    </location>
</feature>
<comment type="caution">
    <text evidence="8">The sequence shown here is derived from an EMBL/GenBank/DDBJ whole genome shotgun (WGS) entry which is preliminary data.</text>
</comment>
<dbReference type="AlphaFoldDB" id="A0A927GFA8"/>
<keyword evidence="2" id="KW-0805">Transcription regulation</keyword>
<dbReference type="InterPro" id="IPR014284">
    <property type="entry name" value="RNA_pol_sigma-70_dom"/>
</dbReference>
<dbReference type="InterPro" id="IPR039425">
    <property type="entry name" value="RNA_pol_sigma-70-like"/>
</dbReference>
<name>A0A927GFA8_9BACT</name>
<keyword evidence="4" id="KW-0804">Transcription</keyword>
<comment type="similarity">
    <text evidence="1">Belongs to the sigma-70 factor family. ECF subfamily.</text>
</comment>
<evidence type="ECO:0000313" key="8">
    <source>
        <dbReference type="EMBL" id="MBD2755425.1"/>
    </source>
</evidence>
<dbReference type="Gene3D" id="1.10.10.10">
    <property type="entry name" value="Winged helix-like DNA-binding domain superfamily/Winged helix DNA-binding domain"/>
    <property type="match status" value="1"/>
</dbReference>
<dbReference type="InterPro" id="IPR013325">
    <property type="entry name" value="RNA_pol_sigma_r2"/>
</dbReference>
<protein>
    <submittedName>
        <fullName evidence="8">RNA polymerase sigma-70 factor</fullName>
    </submittedName>
</protein>
<keyword evidence="9" id="KW-1185">Reference proteome</keyword>
<dbReference type="InterPro" id="IPR013324">
    <property type="entry name" value="RNA_pol_sigma_r3/r4-like"/>
</dbReference>
<feature type="domain" description="RNA polymerase sigma factor 70 region 4 type 2" evidence="7">
    <location>
        <begin position="147"/>
        <end position="196"/>
    </location>
</feature>
<dbReference type="NCBIfam" id="TIGR02985">
    <property type="entry name" value="Sig70_bacteroi1"/>
    <property type="match status" value="1"/>
</dbReference>